<accession>A0A1I5BXK3</accession>
<name>A0A1I5BXK3_9FLAO</name>
<keyword evidence="3" id="KW-1185">Reference proteome</keyword>
<proteinExistence type="predicted"/>
<organism evidence="2 3">
    <name type="scientific">Salegentibacter flavus</name>
    <dbReference type="NCBI Taxonomy" id="287099"/>
    <lineage>
        <taxon>Bacteria</taxon>
        <taxon>Pseudomonadati</taxon>
        <taxon>Bacteroidota</taxon>
        <taxon>Flavobacteriia</taxon>
        <taxon>Flavobacteriales</taxon>
        <taxon>Flavobacteriaceae</taxon>
        <taxon>Salegentibacter</taxon>
    </lineage>
</organism>
<gene>
    <name evidence="2" type="ORF">SAMN05660413_02614</name>
</gene>
<evidence type="ECO:0000313" key="2">
    <source>
        <dbReference type="EMBL" id="SFN79486.1"/>
    </source>
</evidence>
<dbReference type="STRING" id="287099.SAMN05660413_02614"/>
<reference evidence="2 3" key="1">
    <citation type="submission" date="2016-10" db="EMBL/GenBank/DDBJ databases">
        <authorList>
            <person name="de Groot N.N."/>
        </authorList>
    </citation>
    <scope>NUCLEOTIDE SEQUENCE [LARGE SCALE GENOMIC DNA]</scope>
    <source>
        <strain evidence="2 3">DSM 17794</strain>
    </source>
</reference>
<feature type="region of interest" description="Disordered" evidence="1">
    <location>
        <begin position="48"/>
        <end position="69"/>
    </location>
</feature>
<protein>
    <submittedName>
        <fullName evidence="2">Uncharacterized protein</fullName>
    </submittedName>
</protein>
<dbReference type="EMBL" id="FOVL01000017">
    <property type="protein sequence ID" value="SFN79486.1"/>
    <property type="molecule type" value="Genomic_DNA"/>
</dbReference>
<dbReference type="Proteomes" id="UP000199153">
    <property type="component" value="Unassembled WGS sequence"/>
</dbReference>
<evidence type="ECO:0000256" key="1">
    <source>
        <dbReference type="SAM" id="MobiDB-lite"/>
    </source>
</evidence>
<dbReference type="AlphaFoldDB" id="A0A1I5BXK3"/>
<evidence type="ECO:0000313" key="3">
    <source>
        <dbReference type="Proteomes" id="UP000199153"/>
    </source>
</evidence>
<sequence length="159" mass="18212">MNIVRKTGIYLYIWSVQVKHQIKAFIFLGLFSLMLLHQMIPHLHHVHQEAHDHGLTEHTHSQENQQEKQSESSQDIFTVLLALHSHGGSNSEVPVVKISIEHITPKKVKGEKSILQISLHQPVISEDQLVYLIGNYQPPPKYFNPYLSHLSLRGPPQLV</sequence>